<dbReference type="RefSeq" id="WP_200749051.1">
    <property type="nucleotide sequence ID" value="NZ_JAEOAH010000013.1"/>
</dbReference>
<gene>
    <name evidence="1" type="ORF">JFL43_10665</name>
</gene>
<proteinExistence type="predicted"/>
<protein>
    <submittedName>
        <fullName evidence="1">Uncharacterized protein</fullName>
    </submittedName>
</protein>
<organism evidence="1 2">
    <name type="scientific">Viridibacillus soli</name>
    <dbReference type="NCBI Taxonomy" id="2798301"/>
    <lineage>
        <taxon>Bacteria</taxon>
        <taxon>Bacillati</taxon>
        <taxon>Bacillota</taxon>
        <taxon>Bacilli</taxon>
        <taxon>Bacillales</taxon>
        <taxon>Caryophanaceae</taxon>
        <taxon>Viridibacillus</taxon>
    </lineage>
</organism>
<evidence type="ECO:0000313" key="2">
    <source>
        <dbReference type="Proteomes" id="UP000618943"/>
    </source>
</evidence>
<keyword evidence="2" id="KW-1185">Reference proteome</keyword>
<reference evidence="1 2" key="1">
    <citation type="submission" date="2020-12" db="EMBL/GenBank/DDBJ databases">
        <title>YIM B01967 draft genome.</title>
        <authorList>
            <person name="Yan X."/>
        </authorList>
    </citation>
    <scope>NUCLEOTIDE SEQUENCE [LARGE SCALE GENOMIC DNA]</scope>
    <source>
        <strain evidence="1 2">YIM B01967</strain>
    </source>
</reference>
<accession>A0ABS1H7A6</accession>
<sequence length="1163" mass="131689">MKSAYPFIAQSSRTHSQYGFVAPLNHKTQRYLIEVELEEILNVILVEMDYEKFTMVLNVVEIPFIETFKKQVIEVNLINIEDNIVKDNVITTKLLDLRSVFLVTEQEVASIRHENLDYKIPSIVATEYMLQRFKYQVPVIEVTGQDKRNLSHRQIILENNLIITDDFNTENINKSVLNIYNSYKQQHFPLQINVVDLDKLLEATLDAQILGLDHYSTENKIDVCKQQEIKSMSRKLINIIVKRNNNYTKKIVLDGVSYQEEKTAQREVVKNSNQIYVDIATTDKVIKIIEEKEELFSSELFVNVDPQENESTSSRKKLKMVLNDYEGQISQITIDVMKCDVDAYTSETFFDLAVVSNDTKNATQREVEAKKFKIASYSNDGNLINPRILDLSPVLHSENEYEVNKIDCKFGNAINNLKVDIVNLDDQQEAALNTQLIKLDQYSVNTVLNTKLEEKIKNTVRQFFEVNLNDIDNYTKSEEILRAYSFYLEGKIATDKIFECIKKTEDNSILFELIIEGDRISKDKAIQKELVIMSNEIISDSSIVGKAIIIEKKEEGIFTIESYLNSVQQKNENTSSESTANVVVSNYDGQTTETAMDTSVHITDAYKNETTLNSAVLSLDTQITNQSVLETNEMNVDIYSNESDVIESDVVKLVSFSYSINVYQGIEIEGVFGKVVNEILSDIVELQGQQKATLDTQIIGLDVINATEQPIETINENLDVMKSDKKIVDIDVALKDTQIKNQSILESNEMNSEIYSNESDVIESDVVKLVSSSNSINVYKGVEIDGRFGKAVNEILSDIVEIQGQQGAALDTQIIGLDVINTTEQPIEAIDENLDVMKSDKVIVDINIALKDIQIKNQSILESNEMNIEIYSNESDVIESEIVKLVSSSNSINVYQGVEIDCRFGNAASEIFSDIIELQGQQEAALDIQIIGLDVINATEQPIGAIDENLDVMKLEKMIVDTDALESISSSVVLQNILGKLIEEQLVVPENLYITADLKESDKAYYVTELLAARNNGDSFGSIATFDVVEETQETYKPLNILIAKGYLKDTYIAPRILDVLNQLDENINSITMIDSLENLLEKVRSETTIYTSLFITESLEAKNDLLALIMESDDIVPREFETDVDAVDSVNFEQPEAKKKKKIWLIPARANWYSKWFTKKTR</sequence>
<evidence type="ECO:0000313" key="1">
    <source>
        <dbReference type="EMBL" id="MBK3495305.1"/>
    </source>
</evidence>
<comment type="caution">
    <text evidence="1">The sequence shown here is derived from an EMBL/GenBank/DDBJ whole genome shotgun (WGS) entry which is preliminary data.</text>
</comment>
<dbReference type="Proteomes" id="UP000618943">
    <property type="component" value="Unassembled WGS sequence"/>
</dbReference>
<dbReference type="EMBL" id="JAEOAH010000013">
    <property type="protein sequence ID" value="MBK3495305.1"/>
    <property type="molecule type" value="Genomic_DNA"/>
</dbReference>
<name>A0ABS1H7A6_9BACL</name>